<comment type="similarity">
    <text evidence="3">Belongs to the SHOC2 family.</text>
</comment>
<evidence type="ECO:0000256" key="1">
    <source>
        <dbReference type="ARBA" id="ARBA00022614"/>
    </source>
</evidence>
<dbReference type="AlphaFoldDB" id="A0A1B6DP04"/>
<evidence type="ECO:0000256" key="10">
    <source>
        <dbReference type="SAM" id="Phobius"/>
    </source>
</evidence>
<dbReference type="PANTHER" id="PTHR45752">
    <property type="entry name" value="LEUCINE-RICH REPEAT-CONTAINING"/>
    <property type="match status" value="1"/>
</dbReference>
<evidence type="ECO:0000313" key="11">
    <source>
        <dbReference type="EMBL" id="JAS27397.1"/>
    </source>
</evidence>
<dbReference type="SMART" id="SM00369">
    <property type="entry name" value="LRR_TYP"/>
    <property type="match status" value="3"/>
</dbReference>
<keyword evidence="10" id="KW-1133">Transmembrane helix</keyword>
<keyword evidence="10" id="KW-0472">Membrane</keyword>
<accession>A0A1B6DP04</accession>
<reference evidence="11" key="1">
    <citation type="submission" date="2015-12" db="EMBL/GenBank/DDBJ databases">
        <title>De novo transcriptome assembly of four potential Pierce s Disease insect vectors from Arizona vineyards.</title>
        <authorList>
            <person name="Tassone E.E."/>
        </authorList>
    </citation>
    <scope>NUCLEOTIDE SEQUENCE</scope>
</reference>
<feature type="coiled-coil region" evidence="9">
    <location>
        <begin position="148"/>
        <end position="197"/>
    </location>
</feature>
<evidence type="ECO:0000256" key="4">
    <source>
        <dbReference type="ARBA" id="ARBA00023904"/>
    </source>
</evidence>
<sequence>MPPKTQKKNLIEHFDDGILDLSLTDLVEVPVRDIAAIPKATTLDLSSNRIAVIPKNFPTSLTHLVKLDLCQNQLTELPENFGLLVHLKHLDLYGNKLTSLPLSFGSLKVLRWLDLKQNPLMPKLAEVAGPCLDAVQCQRCAKDVVTMLSTLQSQVEAERLRRQELKQKEQEQIELEAQAKKLEQQQQKKKKKKLLNNIGEKIGLKENGALNKSNNSYTNKKDEEVEDIPVIIERSERSLSMCEKIATILNSVLKFFVISTLAIVFIFFLVSLLDEETSNLAHNKLNHLVLSVRKTLPTPVIKQWDMIYTKYLKNVHITFLKRFQTLCLIIFQQLQKLYTDVNNNTNFIYVTQNLQSWWHFLWIKSCDLFRTVMSVVGSK</sequence>
<keyword evidence="9" id="KW-0175">Coiled coil</keyword>
<evidence type="ECO:0000256" key="8">
    <source>
        <dbReference type="ARBA" id="ARBA00032455"/>
    </source>
</evidence>
<keyword evidence="10" id="KW-0812">Transmembrane</keyword>
<dbReference type="EMBL" id="GEDC01009901">
    <property type="protein sequence ID" value="JAS27397.1"/>
    <property type="molecule type" value="Transcribed_RNA"/>
</dbReference>
<dbReference type="InterPro" id="IPR003591">
    <property type="entry name" value="Leu-rich_rpt_typical-subtyp"/>
</dbReference>
<evidence type="ECO:0000256" key="7">
    <source>
        <dbReference type="ARBA" id="ARBA00029998"/>
    </source>
</evidence>
<dbReference type="Pfam" id="PF13855">
    <property type="entry name" value="LRR_8"/>
    <property type="match status" value="1"/>
</dbReference>
<dbReference type="InterPro" id="IPR001611">
    <property type="entry name" value="Leu-rich_rpt"/>
</dbReference>
<dbReference type="SUPFAM" id="SSF52058">
    <property type="entry name" value="L domain-like"/>
    <property type="match status" value="1"/>
</dbReference>
<evidence type="ECO:0000256" key="3">
    <source>
        <dbReference type="ARBA" id="ARBA00023786"/>
    </source>
</evidence>
<evidence type="ECO:0000256" key="9">
    <source>
        <dbReference type="SAM" id="Coils"/>
    </source>
</evidence>
<keyword evidence="1" id="KW-0433">Leucine-rich repeat</keyword>
<evidence type="ECO:0000256" key="6">
    <source>
        <dbReference type="ARBA" id="ARBA00029588"/>
    </source>
</evidence>
<name>A0A1B6DP04_9HEMI</name>
<feature type="transmembrane region" description="Helical" evidence="10">
    <location>
        <begin position="252"/>
        <end position="273"/>
    </location>
</feature>
<evidence type="ECO:0000256" key="2">
    <source>
        <dbReference type="ARBA" id="ARBA00022737"/>
    </source>
</evidence>
<dbReference type="PANTHER" id="PTHR45752:SF4">
    <property type="entry name" value="LEUCINE-RICH REPEAT-CONTAINING PROTEIN 59"/>
    <property type="match status" value="1"/>
</dbReference>
<protein>
    <recommendedName>
        <fullName evidence="4">Leucine-rich repeat protein soc-2 homolog</fullName>
    </recommendedName>
    <alternativeName>
        <fullName evidence="8">Protein soc-2 homolog</fullName>
    </alternativeName>
    <alternativeName>
        <fullName evidence="6 7">protein Sur-8 homolog</fullName>
    </alternativeName>
</protein>
<organism evidence="11">
    <name type="scientific">Clastoptera arizonana</name>
    <name type="common">Arizona spittle bug</name>
    <dbReference type="NCBI Taxonomy" id="38151"/>
    <lineage>
        <taxon>Eukaryota</taxon>
        <taxon>Metazoa</taxon>
        <taxon>Ecdysozoa</taxon>
        <taxon>Arthropoda</taxon>
        <taxon>Hexapoda</taxon>
        <taxon>Insecta</taxon>
        <taxon>Pterygota</taxon>
        <taxon>Neoptera</taxon>
        <taxon>Paraneoptera</taxon>
        <taxon>Hemiptera</taxon>
        <taxon>Auchenorrhyncha</taxon>
        <taxon>Cercopoidea</taxon>
        <taxon>Clastopteridae</taxon>
        <taxon>Clastoptera</taxon>
    </lineage>
</organism>
<evidence type="ECO:0000256" key="5">
    <source>
        <dbReference type="ARBA" id="ARBA00025612"/>
    </source>
</evidence>
<keyword evidence="2" id="KW-0677">Repeat</keyword>
<dbReference type="InterPro" id="IPR032675">
    <property type="entry name" value="LRR_dom_sf"/>
</dbReference>
<gene>
    <name evidence="11" type="ORF">g.17570</name>
</gene>
<dbReference type="PROSITE" id="PS51450">
    <property type="entry name" value="LRR"/>
    <property type="match status" value="2"/>
</dbReference>
<dbReference type="Gene3D" id="3.80.10.10">
    <property type="entry name" value="Ribonuclease Inhibitor"/>
    <property type="match status" value="1"/>
</dbReference>
<comment type="function">
    <text evidence="5">Acts as a Ras effector and participates in MAPK pathway activation. Probably acts as a regulatory subunit of protein phosphatase that specifically dephosphorylates Raf kinase and stimulate Raf activity at specialized signaling complexes upon Ras activation.</text>
</comment>
<dbReference type="InterPro" id="IPR050715">
    <property type="entry name" value="LRR-SigEffector_domain"/>
</dbReference>
<proteinExistence type="inferred from homology"/>